<keyword evidence="3" id="KW-1185">Reference proteome</keyword>
<dbReference type="PANTHER" id="PTHR38357:SF1">
    <property type="entry name" value="EXPRESSED PROTEIN"/>
    <property type="match status" value="1"/>
</dbReference>
<evidence type="ECO:0000256" key="1">
    <source>
        <dbReference type="SAM" id="MobiDB-lite"/>
    </source>
</evidence>
<feature type="region of interest" description="Disordered" evidence="1">
    <location>
        <begin position="220"/>
        <end position="271"/>
    </location>
</feature>
<dbReference type="OMA" id="YKGQMLG"/>
<dbReference type="EMBL" id="JAHRHJ020000002">
    <property type="protein sequence ID" value="KAH9327712.1"/>
    <property type="molecule type" value="Genomic_DNA"/>
</dbReference>
<sequence length="287" mass="33223">MDNVLLQPRARAFHFSYSHSYSPTSMSISWRNAFPSQIMVRGGLKNRRVKQNQKHIMACYFDGIPARDAKIGCGRYKGRMLGTLPSKYLRWMVKNIRPDGRWSTMAEEVLEDPVYRDRMEWEKFDEAIRGSGKNLTKISSVPNIPDLIRFSARFGWDPWGSWVEIDYNLLGTSKGKRIPRIKDNPKNQHKLNLLMKKKGLMRSSVSESLVSDNTEVKLDYKDNDDGSSGLTSEVDMRREARRERQKLKRGPMKPRMKTLLEEQPGDDKLFPGRGALLRRIREAESQA</sequence>
<protein>
    <submittedName>
        <fullName evidence="2">Uncharacterized protein</fullName>
    </submittedName>
</protein>
<dbReference type="InterPro" id="IPR024530">
    <property type="entry name" value="QSregVF_b"/>
</dbReference>
<proteinExistence type="predicted"/>
<organism evidence="2 3">
    <name type="scientific">Taxus chinensis</name>
    <name type="common">Chinese yew</name>
    <name type="synonym">Taxus wallichiana var. chinensis</name>
    <dbReference type="NCBI Taxonomy" id="29808"/>
    <lineage>
        <taxon>Eukaryota</taxon>
        <taxon>Viridiplantae</taxon>
        <taxon>Streptophyta</taxon>
        <taxon>Embryophyta</taxon>
        <taxon>Tracheophyta</taxon>
        <taxon>Spermatophyta</taxon>
        <taxon>Pinopsida</taxon>
        <taxon>Pinidae</taxon>
        <taxon>Conifers II</taxon>
        <taxon>Cupressales</taxon>
        <taxon>Taxaceae</taxon>
        <taxon>Taxus</taxon>
    </lineage>
</organism>
<gene>
    <name evidence="2" type="ORF">KI387_007890</name>
</gene>
<comment type="caution">
    <text evidence="2">The sequence shown here is derived from an EMBL/GenBank/DDBJ whole genome shotgun (WGS) entry which is preliminary data.</text>
</comment>
<evidence type="ECO:0000313" key="2">
    <source>
        <dbReference type="EMBL" id="KAH9327712.1"/>
    </source>
</evidence>
<dbReference type="AlphaFoldDB" id="A0AA38LNE3"/>
<name>A0AA38LNE3_TAXCH</name>
<reference evidence="2 3" key="1">
    <citation type="journal article" date="2021" name="Nat. Plants">
        <title>The Taxus genome provides insights into paclitaxel biosynthesis.</title>
        <authorList>
            <person name="Xiong X."/>
            <person name="Gou J."/>
            <person name="Liao Q."/>
            <person name="Li Y."/>
            <person name="Zhou Q."/>
            <person name="Bi G."/>
            <person name="Li C."/>
            <person name="Du R."/>
            <person name="Wang X."/>
            <person name="Sun T."/>
            <person name="Guo L."/>
            <person name="Liang H."/>
            <person name="Lu P."/>
            <person name="Wu Y."/>
            <person name="Zhang Z."/>
            <person name="Ro D.K."/>
            <person name="Shang Y."/>
            <person name="Huang S."/>
            <person name="Yan J."/>
        </authorList>
    </citation>
    <scope>NUCLEOTIDE SEQUENCE [LARGE SCALE GENOMIC DNA]</scope>
    <source>
        <strain evidence="2">Ta-2019</strain>
    </source>
</reference>
<feature type="compositionally biased region" description="Basic residues" evidence="1">
    <location>
        <begin position="243"/>
        <end position="256"/>
    </location>
</feature>
<dbReference type="PANTHER" id="PTHR38357">
    <property type="entry name" value="EXPRESSED PROTEIN"/>
    <property type="match status" value="1"/>
</dbReference>
<dbReference type="Proteomes" id="UP000824469">
    <property type="component" value="Unassembled WGS sequence"/>
</dbReference>
<accession>A0AA38LNE3</accession>
<dbReference type="GO" id="GO:0009536">
    <property type="term" value="C:plastid"/>
    <property type="evidence" value="ECO:0007669"/>
    <property type="project" value="TreeGrafter"/>
</dbReference>
<dbReference type="Pfam" id="PF12843">
    <property type="entry name" value="QSregVF_b"/>
    <property type="match status" value="1"/>
</dbReference>
<evidence type="ECO:0000313" key="3">
    <source>
        <dbReference type="Proteomes" id="UP000824469"/>
    </source>
</evidence>